<feature type="domain" description="Tyr recombinase" evidence="5">
    <location>
        <begin position="118"/>
        <end position="294"/>
    </location>
</feature>
<protein>
    <submittedName>
        <fullName evidence="7">Tyrosine-type recombinase/integrase</fullName>
    </submittedName>
</protein>
<dbReference type="Gene3D" id="1.10.443.10">
    <property type="entry name" value="Intergrase catalytic core"/>
    <property type="match status" value="1"/>
</dbReference>
<gene>
    <name evidence="7" type="ORF">H9873_00590</name>
</gene>
<sequence>MECVYASKLTKEKIWPDFLDHFKSPVTAASYASDIKEIMEHFQRDFWMIREVETATYFQWMENRVKQGDLSPATMAKKFRELHSFAGFACENREKYRIGKGYRDYYRPYLRLTEKPAPFARVVPPEHIDRLLAASEEDLTAYGLILLLYRGGLTSTEITWLRPEDFILYEDGMYAAVRGRRELCYIPEDAAQMVRWILEGARRGTYLFTSSRGNQLSLMQISRILKKYERMAGIPSYSAQSIRNSCGCTLFAYGADEEETASRLGVTGIQIRRYRQEGYREKLQREAENLVKLRADPPKFPTSL</sequence>
<reference evidence="7" key="1">
    <citation type="journal article" date="2021" name="PeerJ">
        <title>Extensive microbial diversity within the chicken gut microbiome revealed by metagenomics and culture.</title>
        <authorList>
            <person name="Gilroy R."/>
            <person name="Ravi A."/>
            <person name="Getino M."/>
            <person name="Pursley I."/>
            <person name="Horton D.L."/>
            <person name="Alikhan N.F."/>
            <person name="Baker D."/>
            <person name="Gharbi K."/>
            <person name="Hall N."/>
            <person name="Watson M."/>
            <person name="Adriaenssens E.M."/>
            <person name="Foster-Nyarko E."/>
            <person name="Jarju S."/>
            <person name="Secka A."/>
            <person name="Antonio M."/>
            <person name="Oren A."/>
            <person name="Chaudhuri R.R."/>
            <person name="La Ragione R."/>
            <person name="Hildebrand F."/>
            <person name="Pallen M.J."/>
        </authorList>
    </citation>
    <scope>NUCLEOTIDE SEQUENCE</scope>
    <source>
        <strain evidence="7">ChiSxjej1B13-11762</strain>
    </source>
</reference>
<dbReference type="AlphaFoldDB" id="A0A9D1UD16"/>
<keyword evidence="2 4" id="KW-0238">DNA-binding</keyword>
<evidence type="ECO:0000256" key="4">
    <source>
        <dbReference type="PROSITE-ProRule" id="PRU01248"/>
    </source>
</evidence>
<dbReference type="InterPro" id="IPR002104">
    <property type="entry name" value="Integrase_catalytic"/>
</dbReference>
<evidence type="ECO:0000256" key="2">
    <source>
        <dbReference type="ARBA" id="ARBA00023125"/>
    </source>
</evidence>
<evidence type="ECO:0000313" key="7">
    <source>
        <dbReference type="EMBL" id="HIW82813.1"/>
    </source>
</evidence>
<reference evidence="7" key="2">
    <citation type="submission" date="2021-04" db="EMBL/GenBank/DDBJ databases">
        <authorList>
            <person name="Gilroy R."/>
        </authorList>
    </citation>
    <scope>NUCLEOTIDE SEQUENCE</scope>
    <source>
        <strain evidence="7">ChiSxjej1B13-11762</strain>
    </source>
</reference>
<evidence type="ECO:0000259" key="5">
    <source>
        <dbReference type="PROSITE" id="PS51898"/>
    </source>
</evidence>
<dbReference type="InterPro" id="IPR013762">
    <property type="entry name" value="Integrase-like_cat_sf"/>
</dbReference>
<dbReference type="GO" id="GO:0006310">
    <property type="term" value="P:DNA recombination"/>
    <property type="evidence" value="ECO:0007669"/>
    <property type="project" value="UniProtKB-KW"/>
</dbReference>
<dbReference type="SUPFAM" id="SSF56349">
    <property type="entry name" value="DNA breaking-rejoining enzymes"/>
    <property type="match status" value="1"/>
</dbReference>
<dbReference type="Gene3D" id="1.10.150.130">
    <property type="match status" value="1"/>
</dbReference>
<evidence type="ECO:0000256" key="1">
    <source>
        <dbReference type="ARBA" id="ARBA00008857"/>
    </source>
</evidence>
<evidence type="ECO:0000259" key="6">
    <source>
        <dbReference type="PROSITE" id="PS51900"/>
    </source>
</evidence>
<evidence type="ECO:0000313" key="8">
    <source>
        <dbReference type="Proteomes" id="UP000824263"/>
    </source>
</evidence>
<dbReference type="InterPro" id="IPR050090">
    <property type="entry name" value="Tyrosine_recombinase_XerCD"/>
</dbReference>
<dbReference type="GO" id="GO:0003677">
    <property type="term" value="F:DNA binding"/>
    <property type="evidence" value="ECO:0007669"/>
    <property type="project" value="UniProtKB-UniRule"/>
</dbReference>
<dbReference type="InterPro" id="IPR044068">
    <property type="entry name" value="CB"/>
</dbReference>
<dbReference type="Proteomes" id="UP000824263">
    <property type="component" value="Unassembled WGS sequence"/>
</dbReference>
<name>A0A9D1UD16_9FIRM</name>
<proteinExistence type="inferred from homology"/>
<comment type="caution">
    <text evidence="7">The sequence shown here is derived from an EMBL/GenBank/DDBJ whole genome shotgun (WGS) entry which is preliminary data.</text>
</comment>
<dbReference type="InterPro" id="IPR011010">
    <property type="entry name" value="DNA_brk_join_enz"/>
</dbReference>
<dbReference type="Pfam" id="PF00589">
    <property type="entry name" value="Phage_integrase"/>
    <property type="match status" value="1"/>
</dbReference>
<feature type="domain" description="Core-binding (CB)" evidence="6">
    <location>
        <begin position="13"/>
        <end position="90"/>
    </location>
</feature>
<evidence type="ECO:0000256" key="3">
    <source>
        <dbReference type="ARBA" id="ARBA00023172"/>
    </source>
</evidence>
<keyword evidence="3" id="KW-0233">DNA recombination</keyword>
<comment type="similarity">
    <text evidence="1">Belongs to the 'phage' integrase family.</text>
</comment>
<accession>A0A9D1UD16</accession>
<dbReference type="EMBL" id="DXGF01000011">
    <property type="protein sequence ID" value="HIW82813.1"/>
    <property type="molecule type" value="Genomic_DNA"/>
</dbReference>
<dbReference type="PROSITE" id="PS51900">
    <property type="entry name" value="CB"/>
    <property type="match status" value="1"/>
</dbReference>
<dbReference type="PANTHER" id="PTHR30349">
    <property type="entry name" value="PHAGE INTEGRASE-RELATED"/>
    <property type="match status" value="1"/>
</dbReference>
<dbReference type="PROSITE" id="PS51898">
    <property type="entry name" value="TYR_RECOMBINASE"/>
    <property type="match status" value="1"/>
</dbReference>
<dbReference type="GO" id="GO:0015074">
    <property type="term" value="P:DNA integration"/>
    <property type="evidence" value="ECO:0007669"/>
    <property type="project" value="InterPro"/>
</dbReference>
<dbReference type="PANTHER" id="PTHR30349:SF41">
    <property type="entry name" value="INTEGRASE_RECOMBINASE PROTEIN MJ0367-RELATED"/>
    <property type="match status" value="1"/>
</dbReference>
<dbReference type="InterPro" id="IPR010998">
    <property type="entry name" value="Integrase_recombinase_N"/>
</dbReference>
<organism evidence="7 8">
    <name type="scientific">Candidatus Dorea gallistercoris</name>
    <dbReference type="NCBI Taxonomy" id="2838542"/>
    <lineage>
        <taxon>Bacteria</taxon>
        <taxon>Bacillati</taxon>
        <taxon>Bacillota</taxon>
        <taxon>Clostridia</taxon>
        <taxon>Lachnospirales</taxon>
        <taxon>Lachnospiraceae</taxon>
        <taxon>Dorea</taxon>
    </lineage>
</organism>